<evidence type="ECO:0000313" key="3">
    <source>
        <dbReference type="Proteomes" id="UP000178040"/>
    </source>
</evidence>
<sequence length="251" mass="30454">MKEVKYLSHLSRNFYLYFILFFTLRLLNIISLKPNQVIVGLIVFIISYSPVYFLNDYVDKNEDKKLKRANLYLSISNKIVYWGIFFFLILSGLLLSLNLNPISPLILVTLYFLNYIYSFPPFRFRNIYFLRELLISIIYSFKWLLIISYWNLSFYYLPLPILIMASSFASMNLSLYKRHLKRNRYSEYFFGLIFIIFWFFTIGIYKKVLLLFLPLLPVVIYLWFRYKKSHIPIGFYQTLYFIYALIIYLIV</sequence>
<protein>
    <recommendedName>
        <fullName evidence="4">Ubiquinone biosynthesis protein UbiA</fullName>
    </recommendedName>
</protein>
<comment type="caution">
    <text evidence="2">The sequence shown here is derived from an EMBL/GenBank/DDBJ whole genome shotgun (WGS) entry which is preliminary data.</text>
</comment>
<feature type="transmembrane region" description="Helical" evidence="1">
    <location>
        <begin position="129"/>
        <end position="150"/>
    </location>
</feature>
<evidence type="ECO:0000256" key="1">
    <source>
        <dbReference type="SAM" id="Phobius"/>
    </source>
</evidence>
<feature type="transmembrane region" description="Helical" evidence="1">
    <location>
        <begin position="156"/>
        <end position="176"/>
    </location>
</feature>
<keyword evidence="1" id="KW-0472">Membrane</keyword>
<feature type="transmembrane region" description="Helical" evidence="1">
    <location>
        <begin position="188"/>
        <end position="205"/>
    </location>
</feature>
<feature type="transmembrane region" description="Helical" evidence="1">
    <location>
        <begin position="211"/>
        <end position="226"/>
    </location>
</feature>
<keyword evidence="1" id="KW-1133">Transmembrane helix</keyword>
<feature type="transmembrane region" description="Helical" evidence="1">
    <location>
        <begin position="79"/>
        <end position="95"/>
    </location>
</feature>
<evidence type="ECO:0008006" key="4">
    <source>
        <dbReference type="Google" id="ProtNLM"/>
    </source>
</evidence>
<evidence type="ECO:0000313" key="2">
    <source>
        <dbReference type="EMBL" id="OGK44479.1"/>
    </source>
</evidence>
<gene>
    <name evidence="2" type="ORF">A3B40_01680</name>
</gene>
<keyword evidence="1" id="KW-0812">Transmembrane</keyword>
<dbReference type="InterPro" id="IPR044878">
    <property type="entry name" value="UbiA_sf"/>
</dbReference>
<accession>A0A1F7IM80</accession>
<dbReference type="Gene3D" id="1.10.357.140">
    <property type="entry name" value="UbiA prenyltransferase"/>
    <property type="match status" value="1"/>
</dbReference>
<reference evidence="2 3" key="1">
    <citation type="journal article" date="2016" name="Nat. Commun.">
        <title>Thousands of microbial genomes shed light on interconnected biogeochemical processes in an aquifer system.</title>
        <authorList>
            <person name="Anantharaman K."/>
            <person name="Brown C.T."/>
            <person name="Hug L.A."/>
            <person name="Sharon I."/>
            <person name="Castelle C.J."/>
            <person name="Probst A.J."/>
            <person name="Thomas B.C."/>
            <person name="Singh A."/>
            <person name="Wilkins M.J."/>
            <person name="Karaoz U."/>
            <person name="Brodie E.L."/>
            <person name="Williams K.H."/>
            <person name="Hubbard S.S."/>
            <person name="Banfield J.F."/>
        </authorList>
    </citation>
    <scope>NUCLEOTIDE SEQUENCE [LARGE SCALE GENOMIC DNA]</scope>
</reference>
<proteinExistence type="predicted"/>
<feature type="transmembrane region" description="Helical" evidence="1">
    <location>
        <begin position="12"/>
        <end position="31"/>
    </location>
</feature>
<dbReference type="EMBL" id="MGAI01000027">
    <property type="protein sequence ID" value="OGK44479.1"/>
    <property type="molecule type" value="Genomic_DNA"/>
</dbReference>
<dbReference type="AlphaFoldDB" id="A0A1F7IM80"/>
<feature type="transmembrane region" description="Helical" evidence="1">
    <location>
        <begin position="101"/>
        <end position="117"/>
    </location>
</feature>
<feature type="transmembrane region" description="Helical" evidence="1">
    <location>
        <begin position="37"/>
        <end position="58"/>
    </location>
</feature>
<organism evidence="2 3">
    <name type="scientific">Candidatus Roizmanbacteria bacterium RIFCSPLOWO2_01_FULL_37_16</name>
    <dbReference type="NCBI Taxonomy" id="1802058"/>
    <lineage>
        <taxon>Bacteria</taxon>
        <taxon>Candidatus Roizmaniibacteriota</taxon>
    </lineage>
</organism>
<feature type="transmembrane region" description="Helical" evidence="1">
    <location>
        <begin position="233"/>
        <end position="250"/>
    </location>
</feature>
<dbReference type="Proteomes" id="UP000178040">
    <property type="component" value="Unassembled WGS sequence"/>
</dbReference>
<name>A0A1F7IM80_9BACT</name>